<protein>
    <submittedName>
        <fullName evidence="1">Uncharacterized protein</fullName>
    </submittedName>
</protein>
<accession>A0A375J947</accession>
<dbReference type="EMBL" id="OVTA01000039">
    <property type="protein sequence ID" value="SPS00136.1"/>
    <property type="molecule type" value="Genomic_DNA"/>
</dbReference>
<name>A0A375J947_9BURK</name>
<dbReference type="AlphaFoldDB" id="A0A375J947"/>
<proteinExistence type="predicted"/>
<evidence type="ECO:0000313" key="1">
    <source>
        <dbReference type="EMBL" id="SPS00136.1"/>
    </source>
</evidence>
<dbReference type="Proteomes" id="UP000256805">
    <property type="component" value="Unassembled WGS sequence"/>
</dbReference>
<organism evidence="1 2">
    <name type="scientific">Cupriavidus taiwanensis</name>
    <dbReference type="NCBI Taxonomy" id="164546"/>
    <lineage>
        <taxon>Bacteria</taxon>
        <taxon>Pseudomonadati</taxon>
        <taxon>Pseudomonadota</taxon>
        <taxon>Betaproteobacteria</taxon>
        <taxon>Burkholderiales</taxon>
        <taxon>Burkholderiaceae</taxon>
        <taxon>Cupriavidus</taxon>
    </lineage>
</organism>
<sequence length="31" mass="3719">MSLTCRNRDINFNFGNIWVTFLFIANHSHSY</sequence>
<gene>
    <name evidence="1" type="ORF">CBM2634_B160022</name>
</gene>
<evidence type="ECO:0000313" key="2">
    <source>
        <dbReference type="Proteomes" id="UP000256805"/>
    </source>
</evidence>
<reference evidence="1 2" key="1">
    <citation type="submission" date="2018-01" db="EMBL/GenBank/DDBJ databases">
        <authorList>
            <person name="Gaut B.S."/>
            <person name="Morton B.R."/>
            <person name="Clegg M.T."/>
            <person name="Duvall M.R."/>
        </authorList>
    </citation>
    <scope>NUCLEOTIDE SEQUENCE [LARGE SCALE GENOMIC DNA]</scope>
    <source>
        <strain evidence="1">Cupriavidus taiwanensis cmp 52</strain>
    </source>
</reference>